<evidence type="ECO:0000256" key="8">
    <source>
        <dbReference type="ARBA" id="ARBA00023328"/>
    </source>
</evidence>
<gene>
    <name evidence="12" type="ORF">BZG36_00502</name>
</gene>
<evidence type="ECO:0000256" key="6">
    <source>
        <dbReference type="ARBA" id="ARBA00023054"/>
    </source>
</evidence>
<dbReference type="OrthoDB" id="2288236at2759"/>
<comment type="subcellular location">
    <subcellularLocation>
        <location evidence="9">Nucleus</location>
    </subcellularLocation>
    <subcellularLocation>
        <location evidence="9">Chromosome</location>
        <location evidence="9">Centromere</location>
        <location evidence="9">Kinetochore</location>
    </subcellularLocation>
</comment>
<dbReference type="InterPro" id="IPR013255">
    <property type="entry name" value="Spc25_C"/>
</dbReference>
<keyword evidence="4 9" id="KW-0498">Mitosis</keyword>
<evidence type="ECO:0000256" key="9">
    <source>
        <dbReference type="RuleBase" id="RU367150"/>
    </source>
</evidence>
<dbReference type="InterPro" id="IPR045143">
    <property type="entry name" value="Spc25"/>
</dbReference>
<evidence type="ECO:0000256" key="5">
    <source>
        <dbReference type="ARBA" id="ARBA00022838"/>
    </source>
</evidence>
<comment type="function">
    <text evidence="9">Acts as a component of the essential kinetochore-associated NDC80 complex, which is required for chromosome segregation and spindle checkpoint activity.</text>
</comment>
<evidence type="ECO:0000256" key="7">
    <source>
        <dbReference type="ARBA" id="ARBA00023306"/>
    </source>
</evidence>
<keyword evidence="5 9" id="KW-0995">Kinetochore</keyword>
<dbReference type="AlphaFoldDB" id="A0A261Y7E8"/>
<reference evidence="12 13" key="1">
    <citation type="journal article" date="2017" name="Mycologia">
        <title>Bifiguratus adelaidae, gen. et sp. nov., a new member of Mucoromycotina in endophytic and soil-dwelling habitats.</title>
        <authorList>
            <person name="Torres-Cruz T.J."/>
            <person name="Billingsley Tobias T.L."/>
            <person name="Almatruk M."/>
            <person name="Hesse C."/>
            <person name="Kuske C.R."/>
            <person name="Desiro A."/>
            <person name="Benucci G.M."/>
            <person name="Bonito G."/>
            <person name="Stajich J.E."/>
            <person name="Dunlap C."/>
            <person name="Arnold A.E."/>
            <person name="Porras-Alfaro A."/>
        </authorList>
    </citation>
    <scope>NUCLEOTIDE SEQUENCE [LARGE SCALE GENOMIC DNA]</scope>
    <source>
        <strain evidence="12 13">AZ0501</strain>
    </source>
</reference>
<dbReference type="GO" id="GO:0005634">
    <property type="term" value="C:nucleus"/>
    <property type="evidence" value="ECO:0007669"/>
    <property type="project" value="UniProtKB-SubCell"/>
</dbReference>
<dbReference type="Gene3D" id="3.30.457.50">
    <property type="entry name" value="Chromosome segregation protein Spc25"/>
    <property type="match status" value="1"/>
</dbReference>
<evidence type="ECO:0000256" key="2">
    <source>
        <dbReference type="ARBA" id="ARBA00022454"/>
    </source>
</evidence>
<comment type="subunit">
    <text evidence="9">Component of the NDC80 complex.</text>
</comment>
<accession>A0A261Y7E8</accession>
<keyword evidence="8 9" id="KW-0137">Centromere</keyword>
<dbReference type="GO" id="GO:0051301">
    <property type="term" value="P:cell division"/>
    <property type="evidence" value="ECO:0007669"/>
    <property type="project" value="UniProtKB-UniRule"/>
</dbReference>
<keyword evidence="9" id="KW-0539">Nucleus</keyword>
<keyword evidence="2 9" id="KW-0158">Chromosome</keyword>
<evidence type="ECO:0000313" key="12">
    <source>
        <dbReference type="EMBL" id="OZJ06542.1"/>
    </source>
</evidence>
<feature type="domain" description="Chromosome segregation protein Spc25 C-terminal" evidence="11">
    <location>
        <begin position="182"/>
        <end position="253"/>
    </location>
</feature>
<dbReference type="EMBL" id="MVBO01000003">
    <property type="protein sequence ID" value="OZJ06542.1"/>
    <property type="molecule type" value="Genomic_DNA"/>
</dbReference>
<keyword evidence="13" id="KW-1185">Reference proteome</keyword>
<evidence type="ECO:0000256" key="10">
    <source>
        <dbReference type="SAM" id="MobiDB-lite"/>
    </source>
</evidence>
<dbReference type="GO" id="GO:0031262">
    <property type="term" value="C:Ndc80 complex"/>
    <property type="evidence" value="ECO:0007669"/>
    <property type="project" value="InterPro"/>
</dbReference>
<organism evidence="12 13">
    <name type="scientific">Bifiguratus adelaidae</name>
    <dbReference type="NCBI Taxonomy" id="1938954"/>
    <lineage>
        <taxon>Eukaryota</taxon>
        <taxon>Fungi</taxon>
        <taxon>Fungi incertae sedis</taxon>
        <taxon>Mucoromycota</taxon>
        <taxon>Mucoromycotina</taxon>
        <taxon>Endogonomycetes</taxon>
        <taxon>Endogonales</taxon>
        <taxon>Endogonales incertae sedis</taxon>
        <taxon>Bifiguratus</taxon>
    </lineage>
</organism>
<sequence>MTMDVDMPLAFREPTISATFTSGSMAYSLPTMDFGAQDLKQRMEALSIKFDEYIKLGRETITQRRENWLKALAENKERQTKMERDLELYKAEEQVLTTTIAKEKQEIYDAENTIKQFTSHSKMMQEKINELQKQADSLRREVNNKRQAKIDSAKASERQKSKNEPELRAFQTWLSFKIEGGGSDKLAFTFTHIDPNDWNREFTFVLDVGQRIYQVPKCQPMVSNLAQLLNELNEKREYSDFINFIKYMRKAFKETL</sequence>
<dbReference type="CDD" id="cd23784">
    <property type="entry name" value="RWD_Spc25"/>
    <property type="match status" value="1"/>
</dbReference>
<feature type="region of interest" description="Disordered" evidence="10">
    <location>
        <begin position="142"/>
        <end position="164"/>
    </location>
</feature>
<dbReference type="PANTHER" id="PTHR14281:SF0">
    <property type="entry name" value="KINETOCHORE PROTEIN SPC25"/>
    <property type="match status" value="1"/>
</dbReference>
<dbReference type="Pfam" id="PF08234">
    <property type="entry name" value="Spindle_Spc25"/>
    <property type="match status" value="1"/>
</dbReference>
<evidence type="ECO:0000256" key="4">
    <source>
        <dbReference type="ARBA" id="ARBA00022776"/>
    </source>
</evidence>
<evidence type="ECO:0000313" key="13">
    <source>
        <dbReference type="Proteomes" id="UP000242875"/>
    </source>
</evidence>
<protein>
    <recommendedName>
        <fullName evidence="9">Kinetochore protein SPC25</fullName>
    </recommendedName>
</protein>
<dbReference type="PANTHER" id="PTHR14281">
    <property type="entry name" value="KINETOCHORE PROTEIN SPC25-RELATED"/>
    <property type="match status" value="1"/>
</dbReference>
<comment type="caution">
    <text evidence="12">The sequence shown here is derived from an EMBL/GenBank/DDBJ whole genome shotgun (WGS) entry which is preliminary data.</text>
</comment>
<keyword evidence="7 9" id="KW-0131">Cell cycle</keyword>
<keyword evidence="3 9" id="KW-0132">Cell division</keyword>
<keyword evidence="6" id="KW-0175">Coiled coil</keyword>
<dbReference type="Proteomes" id="UP000242875">
    <property type="component" value="Unassembled WGS sequence"/>
</dbReference>
<dbReference type="FunFam" id="3.30.457.50:FF:000001">
    <property type="entry name" value="Probable kinetochore protein spc25"/>
    <property type="match status" value="1"/>
</dbReference>
<name>A0A261Y7E8_9FUNG</name>
<evidence type="ECO:0000256" key="1">
    <source>
        <dbReference type="ARBA" id="ARBA00006379"/>
    </source>
</evidence>
<proteinExistence type="inferred from homology"/>
<dbReference type="GO" id="GO:0007059">
    <property type="term" value="P:chromosome segregation"/>
    <property type="evidence" value="ECO:0007669"/>
    <property type="project" value="InterPro"/>
</dbReference>
<evidence type="ECO:0000259" key="11">
    <source>
        <dbReference type="Pfam" id="PF08234"/>
    </source>
</evidence>
<evidence type="ECO:0000256" key="3">
    <source>
        <dbReference type="ARBA" id="ARBA00022618"/>
    </source>
</evidence>
<comment type="similarity">
    <text evidence="1 9">Belongs to the SPC25 family.</text>
</comment>